<evidence type="ECO:0000256" key="1">
    <source>
        <dbReference type="SAM" id="Phobius"/>
    </source>
</evidence>
<gene>
    <name evidence="2" type="ORF">DERP_008099</name>
</gene>
<reference evidence="2 3" key="1">
    <citation type="journal article" date="2018" name="J. Allergy Clin. Immunol.">
        <title>High-quality assembly of Dermatophagoides pteronyssinus genome and transcriptome reveals a wide range of novel allergens.</title>
        <authorList>
            <person name="Liu X.Y."/>
            <person name="Yang K.Y."/>
            <person name="Wang M.Q."/>
            <person name="Kwok J.S."/>
            <person name="Zeng X."/>
            <person name="Yang Z."/>
            <person name="Xiao X.J."/>
            <person name="Lau C.P."/>
            <person name="Li Y."/>
            <person name="Huang Z.M."/>
            <person name="Ba J.G."/>
            <person name="Yim A.K."/>
            <person name="Ouyang C.Y."/>
            <person name="Ngai S.M."/>
            <person name="Chan T.F."/>
            <person name="Leung E.L."/>
            <person name="Liu L."/>
            <person name="Liu Z.G."/>
            <person name="Tsui S.K."/>
        </authorList>
    </citation>
    <scope>NUCLEOTIDE SEQUENCE [LARGE SCALE GENOMIC DNA]</scope>
    <source>
        <strain evidence="2">Derp</strain>
    </source>
</reference>
<evidence type="ECO:0000313" key="3">
    <source>
        <dbReference type="Proteomes" id="UP000887458"/>
    </source>
</evidence>
<keyword evidence="3" id="KW-1185">Reference proteome</keyword>
<feature type="transmembrane region" description="Helical" evidence="1">
    <location>
        <begin position="37"/>
        <end position="56"/>
    </location>
</feature>
<accession>A0ABQ8JJR0</accession>
<dbReference type="Proteomes" id="UP000887458">
    <property type="component" value="Unassembled WGS sequence"/>
</dbReference>
<organism evidence="2 3">
    <name type="scientific">Dermatophagoides pteronyssinus</name>
    <name type="common">European house dust mite</name>
    <dbReference type="NCBI Taxonomy" id="6956"/>
    <lineage>
        <taxon>Eukaryota</taxon>
        <taxon>Metazoa</taxon>
        <taxon>Ecdysozoa</taxon>
        <taxon>Arthropoda</taxon>
        <taxon>Chelicerata</taxon>
        <taxon>Arachnida</taxon>
        <taxon>Acari</taxon>
        <taxon>Acariformes</taxon>
        <taxon>Sarcoptiformes</taxon>
        <taxon>Astigmata</taxon>
        <taxon>Psoroptidia</taxon>
        <taxon>Analgoidea</taxon>
        <taxon>Pyroglyphidae</taxon>
        <taxon>Dermatophagoidinae</taxon>
        <taxon>Dermatophagoides</taxon>
    </lineage>
</organism>
<evidence type="ECO:0000313" key="2">
    <source>
        <dbReference type="EMBL" id="KAH9422836.1"/>
    </source>
</evidence>
<reference evidence="2 3" key="2">
    <citation type="journal article" date="2022" name="Mol. Biol. Evol.">
        <title>Comparative Genomics Reveals Insights into the Divergent Evolution of Astigmatic Mites and Household Pest Adaptations.</title>
        <authorList>
            <person name="Xiong Q."/>
            <person name="Wan A.T."/>
            <person name="Liu X."/>
            <person name="Fung C.S."/>
            <person name="Xiao X."/>
            <person name="Malainual N."/>
            <person name="Hou J."/>
            <person name="Wang L."/>
            <person name="Wang M."/>
            <person name="Yang K.Y."/>
            <person name="Cui Y."/>
            <person name="Leung E.L."/>
            <person name="Nong W."/>
            <person name="Shin S.K."/>
            <person name="Au S.W."/>
            <person name="Jeong K.Y."/>
            <person name="Chew F.T."/>
            <person name="Hui J.H."/>
            <person name="Leung T.F."/>
            <person name="Tungtrongchitr A."/>
            <person name="Zhong N."/>
            <person name="Liu Z."/>
            <person name="Tsui S.K."/>
        </authorList>
    </citation>
    <scope>NUCLEOTIDE SEQUENCE [LARGE SCALE GENOMIC DNA]</scope>
    <source>
        <strain evidence="2">Derp</strain>
    </source>
</reference>
<keyword evidence="1" id="KW-0472">Membrane</keyword>
<sequence>MITIEIDKMMLFNMVIIIDNNNDNNNTSITIKLPINIILKFLKFWTIAYFIIMICVRSNL</sequence>
<comment type="caution">
    <text evidence="2">The sequence shown here is derived from an EMBL/GenBank/DDBJ whole genome shotgun (WGS) entry which is preliminary data.</text>
</comment>
<keyword evidence="1" id="KW-1133">Transmembrane helix</keyword>
<protein>
    <submittedName>
        <fullName evidence="2">Uncharacterized protein</fullName>
    </submittedName>
</protein>
<keyword evidence="1" id="KW-0812">Transmembrane</keyword>
<proteinExistence type="predicted"/>
<dbReference type="EMBL" id="NJHN03000035">
    <property type="protein sequence ID" value="KAH9422836.1"/>
    <property type="molecule type" value="Genomic_DNA"/>
</dbReference>
<name>A0ABQ8JJR0_DERPT</name>